<dbReference type="Proteomes" id="UP000887578">
    <property type="component" value="Unplaced"/>
</dbReference>
<proteinExistence type="predicted"/>
<name>A0A914Q3V2_9BILA</name>
<evidence type="ECO:0000313" key="2">
    <source>
        <dbReference type="Proteomes" id="UP000887578"/>
    </source>
</evidence>
<evidence type="ECO:0000256" key="1">
    <source>
        <dbReference type="SAM" id="SignalP"/>
    </source>
</evidence>
<sequence>MNKILIACLLVVLVFALSTEAQFYGGGYPGGFYGGRGFRGGFGGGYPGGFYGGYPGGYGGYGFRRRFWGGPFYG</sequence>
<keyword evidence="2" id="KW-1185">Reference proteome</keyword>
<reference evidence="3" key="1">
    <citation type="submission" date="2022-11" db="UniProtKB">
        <authorList>
            <consortium name="WormBaseParasite"/>
        </authorList>
    </citation>
    <scope>IDENTIFICATION</scope>
</reference>
<protein>
    <submittedName>
        <fullName evidence="3">Uncharacterized protein</fullName>
    </submittedName>
</protein>
<feature type="signal peptide" evidence="1">
    <location>
        <begin position="1"/>
        <end position="21"/>
    </location>
</feature>
<accession>A0A914Q3V2</accession>
<keyword evidence="1" id="KW-0732">Signal</keyword>
<dbReference type="WBParaSite" id="PDA_v2.g2360.t1">
    <property type="protein sequence ID" value="PDA_v2.g2360.t1"/>
    <property type="gene ID" value="PDA_v2.g2360"/>
</dbReference>
<feature type="chain" id="PRO_5037733400" evidence="1">
    <location>
        <begin position="22"/>
        <end position="74"/>
    </location>
</feature>
<evidence type="ECO:0000313" key="3">
    <source>
        <dbReference type="WBParaSite" id="PDA_v2.g2360.t1"/>
    </source>
</evidence>
<organism evidence="2 3">
    <name type="scientific">Panagrolaimus davidi</name>
    <dbReference type="NCBI Taxonomy" id="227884"/>
    <lineage>
        <taxon>Eukaryota</taxon>
        <taxon>Metazoa</taxon>
        <taxon>Ecdysozoa</taxon>
        <taxon>Nematoda</taxon>
        <taxon>Chromadorea</taxon>
        <taxon>Rhabditida</taxon>
        <taxon>Tylenchina</taxon>
        <taxon>Panagrolaimomorpha</taxon>
        <taxon>Panagrolaimoidea</taxon>
        <taxon>Panagrolaimidae</taxon>
        <taxon>Panagrolaimus</taxon>
    </lineage>
</organism>
<dbReference type="AlphaFoldDB" id="A0A914Q3V2"/>